<proteinExistence type="predicted"/>
<dbReference type="EMBL" id="CP136422">
    <property type="protein sequence ID" value="WPX76482.1"/>
    <property type="molecule type" value="Genomic_DNA"/>
</dbReference>
<accession>A0ABZ0UGR8</accession>
<sequence length="115" mass="13659">MKKRKITKTMLIIVGVLLYIWYAKLPDYEEFNSRSFSAGTTRETTMKIIVYKAHYNPYLYRMIAAKHNDINGTPTKLKLELFFSKSAIKRGKRPYRTIIFDYDNHIEYILLDTIP</sequence>
<gene>
    <name evidence="1" type="ORF">BLCOC_48680</name>
</gene>
<name>A0ABZ0UGR8_9FIRM</name>
<evidence type="ECO:0000313" key="2">
    <source>
        <dbReference type="Proteomes" id="UP001325248"/>
    </source>
</evidence>
<reference evidence="1" key="1">
    <citation type="submission" date="2023-10" db="EMBL/GenBank/DDBJ databases">
        <title>Genome sequence of Blautia coccoides DSM 935.</title>
        <authorList>
            <person name="Boeer T."/>
            <person name="Bengelsdorf F.R."/>
            <person name="Daniel R."/>
            <person name="Poehlein A."/>
        </authorList>
    </citation>
    <scope>NUCLEOTIDE SEQUENCE [LARGE SCALE GENOMIC DNA]</scope>
    <source>
        <strain evidence="1">DSM 935</strain>
    </source>
</reference>
<protein>
    <submittedName>
        <fullName evidence="1">Uncharacterized protein</fullName>
    </submittedName>
</protein>
<keyword evidence="2" id="KW-1185">Reference proteome</keyword>
<organism evidence="1 2">
    <name type="scientific">Blautia producta</name>
    <dbReference type="NCBI Taxonomy" id="33035"/>
    <lineage>
        <taxon>Bacteria</taxon>
        <taxon>Bacillati</taxon>
        <taxon>Bacillota</taxon>
        <taxon>Clostridia</taxon>
        <taxon>Lachnospirales</taxon>
        <taxon>Lachnospiraceae</taxon>
        <taxon>Blautia</taxon>
    </lineage>
</organism>
<evidence type="ECO:0000313" key="1">
    <source>
        <dbReference type="EMBL" id="WPX76482.1"/>
    </source>
</evidence>
<dbReference type="Proteomes" id="UP001325248">
    <property type="component" value="Chromosome"/>
</dbReference>